<gene>
    <name evidence="3" type="ORF">RHS01_01632</name>
</gene>
<dbReference type="EMBL" id="JACYCF010000002">
    <property type="protein sequence ID" value="KAF8759930.1"/>
    <property type="molecule type" value="Genomic_DNA"/>
</dbReference>
<organism evidence="3 4">
    <name type="scientific">Rhizoctonia solani</name>
    <dbReference type="NCBI Taxonomy" id="456999"/>
    <lineage>
        <taxon>Eukaryota</taxon>
        <taxon>Fungi</taxon>
        <taxon>Dikarya</taxon>
        <taxon>Basidiomycota</taxon>
        <taxon>Agaricomycotina</taxon>
        <taxon>Agaricomycetes</taxon>
        <taxon>Cantharellales</taxon>
        <taxon>Ceratobasidiaceae</taxon>
        <taxon>Rhizoctonia</taxon>
    </lineage>
</organism>
<evidence type="ECO:0000313" key="4">
    <source>
        <dbReference type="Proteomes" id="UP000614334"/>
    </source>
</evidence>
<evidence type="ECO:0000256" key="2">
    <source>
        <dbReference type="SAM" id="SignalP"/>
    </source>
</evidence>
<dbReference type="Proteomes" id="UP000614334">
    <property type="component" value="Unassembled WGS sequence"/>
</dbReference>
<proteinExistence type="predicted"/>
<feature type="region of interest" description="Disordered" evidence="1">
    <location>
        <begin position="57"/>
        <end position="85"/>
    </location>
</feature>
<feature type="chain" id="PRO_5034760207" evidence="2">
    <location>
        <begin position="17"/>
        <end position="282"/>
    </location>
</feature>
<comment type="caution">
    <text evidence="3">The sequence shown here is derived from an EMBL/GenBank/DDBJ whole genome shotgun (WGS) entry which is preliminary data.</text>
</comment>
<accession>A0A8H7IK24</accession>
<keyword evidence="2" id="KW-0732">Signal</keyword>
<evidence type="ECO:0000256" key="1">
    <source>
        <dbReference type="SAM" id="MobiDB-lite"/>
    </source>
</evidence>
<dbReference type="AlphaFoldDB" id="A0A8H7IK24"/>
<feature type="compositionally biased region" description="Low complexity" evidence="1">
    <location>
        <begin position="57"/>
        <end position="83"/>
    </location>
</feature>
<sequence length="282" mass="29736">MSSIFALALFAQVIVANPVYRRQDITTTATNATATPTIDPTLSDNVTSTATDSITLTSEPTPTTDTFTVPITSTISTPSPTGGSEDDGSYWFCSFPGAEATPTPTWTQLPSDTLSSTDTLTLSIPTDTETNIPTATDTSTFPEVTDTDLPTFSDTEIPTATETATSTDVSTSVEATSTALPTATESSTLPEITSIAWRQTVLLRLSLYCNSLRASPNHQRSNRELLLRLVLLEFKLTPSLALPPPQSSLAFASRARNATDAAPASTLSENTAIPTTTFGVVG</sequence>
<feature type="compositionally biased region" description="Polar residues" evidence="1">
    <location>
        <begin position="129"/>
        <end position="184"/>
    </location>
</feature>
<name>A0A8H7IK24_9AGAM</name>
<feature type="region of interest" description="Disordered" evidence="1">
    <location>
        <begin position="123"/>
        <end position="184"/>
    </location>
</feature>
<protein>
    <submittedName>
        <fullName evidence="3">Uncharacterized protein</fullName>
    </submittedName>
</protein>
<evidence type="ECO:0000313" key="3">
    <source>
        <dbReference type="EMBL" id="KAF8759930.1"/>
    </source>
</evidence>
<feature type="signal peptide" evidence="2">
    <location>
        <begin position="1"/>
        <end position="16"/>
    </location>
</feature>
<reference evidence="3" key="1">
    <citation type="submission" date="2020-09" db="EMBL/GenBank/DDBJ databases">
        <title>Comparative genome analyses of four rice-infecting Rhizoctonia solani isolates reveal extensive enrichment of homogalacturonan modification genes.</title>
        <authorList>
            <person name="Lee D.-Y."/>
            <person name="Jeon J."/>
            <person name="Kim K.-T."/>
            <person name="Cheong K."/>
            <person name="Song H."/>
            <person name="Choi G."/>
            <person name="Ko J."/>
            <person name="Opiyo S.O."/>
            <person name="Zuo S."/>
            <person name="Madhav S."/>
            <person name="Lee Y.-H."/>
            <person name="Wang G.-L."/>
        </authorList>
    </citation>
    <scope>NUCLEOTIDE SEQUENCE</scope>
    <source>
        <strain evidence="3">AG1-IA B2</strain>
    </source>
</reference>